<dbReference type="Gene3D" id="1.10.150.50">
    <property type="entry name" value="Transcription Factor, Ets-1"/>
    <property type="match status" value="1"/>
</dbReference>
<keyword evidence="1" id="KW-1133">Transmembrane helix</keyword>
<dbReference type="OrthoDB" id="6597526at2759"/>
<evidence type="ECO:0000313" key="3">
    <source>
        <dbReference type="Proteomes" id="UP000494040"/>
    </source>
</evidence>
<proteinExistence type="predicted"/>
<dbReference type="AlphaFoldDB" id="A0A8I6RN68"/>
<dbReference type="Proteomes" id="UP000494040">
    <property type="component" value="Unassembled WGS sequence"/>
</dbReference>
<feature type="transmembrane region" description="Helical" evidence="1">
    <location>
        <begin position="159"/>
        <end position="178"/>
    </location>
</feature>
<protein>
    <recommendedName>
        <fullName evidence="4">SAM domain-containing protein</fullName>
    </recommendedName>
</protein>
<dbReference type="KEGG" id="clec:106665984"/>
<keyword evidence="1" id="KW-0812">Transmembrane</keyword>
<accession>A0A8I6RN68</accession>
<keyword evidence="1" id="KW-0472">Membrane</keyword>
<evidence type="ECO:0000313" key="2">
    <source>
        <dbReference type="EnsemblMetazoa" id="XP_014248310.1"/>
    </source>
</evidence>
<dbReference type="SUPFAM" id="SSF47769">
    <property type="entry name" value="SAM/Pointed domain"/>
    <property type="match status" value="1"/>
</dbReference>
<dbReference type="EnsemblMetazoa" id="XM_014392824.2">
    <property type="protein sequence ID" value="XP_014248310.1"/>
    <property type="gene ID" value="LOC106665984"/>
</dbReference>
<organism evidence="2 3">
    <name type="scientific">Cimex lectularius</name>
    <name type="common">Bed bug</name>
    <name type="synonym">Acanthia lectularia</name>
    <dbReference type="NCBI Taxonomy" id="79782"/>
    <lineage>
        <taxon>Eukaryota</taxon>
        <taxon>Metazoa</taxon>
        <taxon>Ecdysozoa</taxon>
        <taxon>Arthropoda</taxon>
        <taxon>Hexapoda</taxon>
        <taxon>Insecta</taxon>
        <taxon>Pterygota</taxon>
        <taxon>Neoptera</taxon>
        <taxon>Paraneoptera</taxon>
        <taxon>Hemiptera</taxon>
        <taxon>Heteroptera</taxon>
        <taxon>Panheteroptera</taxon>
        <taxon>Cimicomorpha</taxon>
        <taxon>Cimicidae</taxon>
        <taxon>Cimex</taxon>
    </lineage>
</organism>
<evidence type="ECO:0008006" key="4">
    <source>
        <dbReference type="Google" id="ProtNLM"/>
    </source>
</evidence>
<dbReference type="InterPro" id="IPR013761">
    <property type="entry name" value="SAM/pointed_sf"/>
</dbReference>
<dbReference type="GeneID" id="106665984"/>
<reference evidence="2" key="1">
    <citation type="submission" date="2022-01" db="UniProtKB">
        <authorList>
            <consortium name="EnsemblMetazoa"/>
        </authorList>
    </citation>
    <scope>IDENTIFICATION</scope>
</reference>
<dbReference type="RefSeq" id="XP_014248310.1">
    <property type="nucleotide sequence ID" value="XM_014392824.2"/>
</dbReference>
<keyword evidence="3" id="KW-1185">Reference proteome</keyword>
<name>A0A8I6RN68_CIMLE</name>
<sequence>MGHVNEDNLDLMLAGLKLEKYTQLLNKKAIKFDTFVNMTKEDMAIVGIRSKKDQALLLETLRPLLHLYKDVNELPPIRDDLIIGNEVNQLRNLLGHLIVLRRTLLKQNRPKNILIDTTNSAASAIVKLADCALDSVSLIQSDMKQILRNIEGEKKKSRYLALATLGTAAIVITTYVIMNRQSLQFSL</sequence>
<evidence type="ECO:0000256" key="1">
    <source>
        <dbReference type="SAM" id="Phobius"/>
    </source>
</evidence>